<dbReference type="RefSeq" id="WP_204634155.1">
    <property type="nucleotide sequence ID" value="NZ_JADIKC010000001.1"/>
</dbReference>
<dbReference type="SMART" id="SM00387">
    <property type="entry name" value="HATPase_c"/>
    <property type="match status" value="1"/>
</dbReference>
<reference evidence="7 8" key="1">
    <citation type="submission" date="2020-10" db="EMBL/GenBank/DDBJ databases">
        <title>Phylogeny of dyella-like bacteria.</title>
        <authorList>
            <person name="Fu J."/>
        </authorList>
    </citation>
    <scope>NUCLEOTIDE SEQUENCE [LARGE SCALE GENOMIC DNA]</scope>
    <source>
        <strain evidence="7 8">THG-B117</strain>
    </source>
</reference>
<feature type="region of interest" description="A; substrate-binding" evidence="5">
    <location>
        <begin position="1"/>
        <end position="338"/>
    </location>
</feature>
<dbReference type="PIRSF" id="PIRSF002583">
    <property type="entry name" value="Hsp90"/>
    <property type="match status" value="1"/>
</dbReference>
<keyword evidence="3 5" id="KW-0067">ATP-binding</keyword>
<dbReference type="SUPFAM" id="SSF110942">
    <property type="entry name" value="HSP90 C-terminal domain"/>
    <property type="match status" value="1"/>
</dbReference>
<keyword evidence="5" id="KW-0346">Stress response</keyword>
<dbReference type="Gene3D" id="3.40.50.11260">
    <property type="match status" value="1"/>
</dbReference>
<dbReference type="SUPFAM" id="SSF54211">
    <property type="entry name" value="Ribosomal protein S5 domain 2-like"/>
    <property type="match status" value="1"/>
</dbReference>
<dbReference type="Gene3D" id="3.30.230.80">
    <property type="match status" value="1"/>
</dbReference>
<evidence type="ECO:0000256" key="4">
    <source>
        <dbReference type="ARBA" id="ARBA00023186"/>
    </source>
</evidence>
<dbReference type="InterPro" id="IPR036890">
    <property type="entry name" value="HATPase_C_sf"/>
</dbReference>
<evidence type="ECO:0000256" key="5">
    <source>
        <dbReference type="HAMAP-Rule" id="MF_00505"/>
    </source>
</evidence>
<evidence type="ECO:0000256" key="1">
    <source>
        <dbReference type="ARBA" id="ARBA00008239"/>
    </source>
</evidence>
<dbReference type="HAMAP" id="MF_00505">
    <property type="entry name" value="HSP90"/>
    <property type="match status" value="1"/>
</dbReference>
<comment type="caution">
    <text evidence="7">The sequence shown here is derived from an EMBL/GenBank/DDBJ whole genome shotgun (WGS) entry which is preliminary data.</text>
</comment>
<feature type="region of interest" description="C" evidence="5">
    <location>
        <begin position="552"/>
        <end position="623"/>
    </location>
</feature>
<dbReference type="InterPro" id="IPR037196">
    <property type="entry name" value="HSP90_C"/>
</dbReference>
<dbReference type="Gene3D" id="3.30.565.10">
    <property type="entry name" value="Histidine kinase-like ATPase, C-terminal domain"/>
    <property type="match status" value="1"/>
</dbReference>
<dbReference type="PANTHER" id="PTHR11528">
    <property type="entry name" value="HEAT SHOCK PROTEIN 90 FAMILY MEMBER"/>
    <property type="match status" value="1"/>
</dbReference>
<accession>A0ABS2JNS8</accession>
<dbReference type="Pfam" id="PF13589">
    <property type="entry name" value="HATPase_c_3"/>
    <property type="match status" value="1"/>
</dbReference>
<keyword evidence="5" id="KW-0963">Cytoplasm</keyword>
<dbReference type="PROSITE" id="PS00298">
    <property type="entry name" value="HSP90"/>
    <property type="match status" value="1"/>
</dbReference>
<comment type="caution">
    <text evidence="5">Lacks conserved residue(s) required for the propagation of feature annotation.</text>
</comment>
<dbReference type="InterPro" id="IPR019805">
    <property type="entry name" value="Heat_shock_protein_90_CS"/>
</dbReference>
<dbReference type="Gene3D" id="1.20.120.790">
    <property type="entry name" value="Heat shock protein 90, C-terminal domain"/>
    <property type="match status" value="1"/>
</dbReference>
<dbReference type="NCBIfam" id="NF003555">
    <property type="entry name" value="PRK05218.1"/>
    <property type="match status" value="1"/>
</dbReference>
<comment type="function">
    <text evidence="5">Molecular chaperone. Has ATPase activity.</text>
</comment>
<proteinExistence type="inferred from homology"/>
<sequence length="623" mass="69449">MTNNAPETRKFEAEVAQVLHLVTHSLYSHKEIFLRELISNASDACDKLRFESIAHPDLLSGDGELQIDVSWDPQARTVTVRDNGIGMGRDEVVANIGTIASSGTRRFLEAMSAEQKTDARLIGQFGVGFYSSFVVADRVTVLSRRADLPASEGVKWESDGKGEYSLAQVDLPERGTAVILHLKADEDEFLKGWELRSLIRKYSDHVAFPIRCPKEEDGKPTGEWETVNDASALWTKPRNEISDEDYQGFYKSLGHDFNDALAWTHNRVEGSQSFTTLLYIPEQPPFDLMMGGRDERKGLKLYIKRVFIMDAAEELLPNYLRFVRGVVDADDLPLNVSREILQHNRQLERIRAACVKRVLDLLEKLSRDEPEKFVTFYKAFGNTLKEGIAEDAANRERIAKLLRFASTKGDGATQTVSLDDYIGRMAIDQDTVWYITADSYTAAVGSPQLEAFKAKGIEVLLMSDRIDEWMLNSLTEYSGKKLRNVAKGELPLDEADKKQQEEASKAAEPLVHKLKELLGDRVGDVRVSARLTDSPSCLALSDYEMAPHLARLLREAGHDVPAAKPTLEVNPQHPLLKRVEGESDAAKSADLANLLLDQAEIAAGAQLPDPAAFVQRLNRLIAG</sequence>
<protein>
    <recommendedName>
        <fullName evidence="5">Chaperone protein HtpG</fullName>
    </recommendedName>
    <alternativeName>
        <fullName evidence="5">Heat shock protein HtpG</fullName>
    </alternativeName>
    <alternativeName>
        <fullName evidence="5">High temperature protein G</fullName>
    </alternativeName>
</protein>
<evidence type="ECO:0000313" key="8">
    <source>
        <dbReference type="Proteomes" id="UP001430065"/>
    </source>
</evidence>
<dbReference type="PRINTS" id="PR00775">
    <property type="entry name" value="HEATSHOCK90"/>
</dbReference>
<dbReference type="InterPro" id="IPR003594">
    <property type="entry name" value="HATPase_dom"/>
</dbReference>
<gene>
    <name evidence="5 7" type="primary">htpG</name>
    <name evidence="7" type="ORF">ISP20_00765</name>
</gene>
<comment type="subunit">
    <text evidence="5">Homodimer.</text>
</comment>
<organism evidence="7 8">
    <name type="scientific">Dyella kyungheensis</name>
    <dbReference type="NCBI Taxonomy" id="1242174"/>
    <lineage>
        <taxon>Bacteria</taxon>
        <taxon>Pseudomonadati</taxon>
        <taxon>Pseudomonadota</taxon>
        <taxon>Gammaproteobacteria</taxon>
        <taxon>Lysobacterales</taxon>
        <taxon>Rhodanobacteraceae</taxon>
        <taxon>Dyella</taxon>
    </lineage>
</organism>
<name>A0ABS2JNS8_9GAMM</name>
<comment type="similarity">
    <text evidence="1 5">Belongs to the heat shock protein 90 family.</text>
</comment>
<evidence type="ECO:0000256" key="3">
    <source>
        <dbReference type="ARBA" id="ARBA00022840"/>
    </source>
</evidence>
<keyword evidence="4 5" id="KW-0143">Chaperone</keyword>
<keyword evidence="2 5" id="KW-0547">Nucleotide-binding</keyword>
<evidence type="ECO:0000313" key="7">
    <source>
        <dbReference type="EMBL" id="MBM7119678.1"/>
    </source>
</evidence>
<evidence type="ECO:0000256" key="2">
    <source>
        <dbReference type="ARBA" id="ARBA00022741"/>
    </source>
</evidence>
<comment type="subcellular location">
    <subcellularLocation>
        <location evidence="5">Cytoplasm</location>
    </subcellularLocation>
</comment>
<dbReference type="InterPro" id="IPR020575">
    <property type="entry name" value="Hsp90_N"/>
</dbReference>
<dbReference type="Pfam" id="PF00183">
    <property type="entry name" value="HSP90"/>
    <property type="match status" value="1"/>
</dbReference>
<dbReference type="InterPro" id="IPR001404">
    <property type="entry name" value="Hsp90_fam"/>
</dbReference>
<dbReference type="CDD" id="cd16927">
    <property type="entry name" value="HATPase_Hsp90-like"/>
    <property type="match status" value="1"/>
</dbReference>
<evidence type="ECO:0000259" key="6">
    <source>
        <dbReference type="SMART" id="SM00387"/>
    </source>
</evidence>
<dbReference type="InterPro" id="IPR020568">
    <property type="entry name" value="Ribosomal_Su5_D2-typ_SF"/>
</dbReference>
<dbReference type="Proteomes" id="UP001430065">
    <property type="component" value="Unassembled WGS sequence"/>
</dbReference>
<dbReference type="SUPFAM" id="SSF55874">
    <property type="entry name" value="ATPase domain of HSP90 chaperone/DNA topoisomerase II/histidine kinase"/>
    <property type="match status" value="1"/>
</dbReference>
<dbReference type="EMBL" id="JADIKC010000001">
    <property type="protein sequence ID" value="MBM7119678.1"/>
    <property type="molecule type" value="Genomic_DNA"/>
</dbReference>
<feature type="domain" description="Histidine kinase/HSP90-like ATPase" evidence="6">
    <location>
        <begin position="29"/>
        <end position="186"/>
    </location>
</feature>
<keyword evidence="8" id="KW-1185">Reference proteome</keyword>